<dbReference type="InterPro" id="IPR006352">
    <property type="entry name" value="GlmM_bact"/>
</dbReference>
<evidence type="ECO:0000259" key="10">
    <source>
        <dbReference type="Pfam" id="PF02878"/>
    </source>
</evidence>
<evidence type="ECO:0000259" key="9">
    <source>
        <dbReference type="Pfam" id="PF00408"/>
    </source>
</evidence>
<evidence type="ECO:0000259" key="11">
    <source>
        <dbReference type="Pfam" id="PF02879"/>
    </source>
</evidence>
<dbReference type="GO" id="GO:0006048">
    <property type="term" value="P:UDP-N-acetylglucosamine biosynthetic process"/>
    <property type="evidence" value="ECO:0007669"/>
    <property type="project" value="TreeGrafter"/>
</dbReference>
<feature type="domain" description="Alpha-D-phosphohexomutase alpha/beta/alpha" evidence="10">
    <location>
        <begin position="3"/>
        <end position="138"/>
    </location>
</feature>
<dbReference type="SUPFAM" id="SSF53738">
    <property type="entry name" value="Phosphoglucomutase, first 3 domains"/>
    <property type="match status" value="3"/>
</dbReference>
<evidence type="ECO:0000313" key="13">
    <source>
        <dbReference type="EMBL" id="SPR97413.1"/>
    </source>
</evidence>
<dbReference type="RefSeq" id="WP_116383078.1">
    <property type="nucleotide sequence ID" value="NZ_LS483233.1"/>
</dbReference>
<feature type="domain" description="Alpha-D-phosphohexomutase alpha/beta/alpha" evidence="12">
    <location>
        <begin position="262"/>
        <end position="368"/>
    </location>
</feature>
<feature type="binding site" evidence="6">
    <location>
        <position position="249"/>
    </location>
    <ligand>
        <name>Mg(2+)</name>
        <dbReference type="ChEBI" id="CHEBI:18420"/>
    </ligand>
</feature>
<evidence type="ECO:0000256" key="8">
    <source>
        <dbReference type="RuleBase" id="RU004327"/>
    </source>
</evidence>
<dbReference type="GO" id="GO:0008966">
    <property type="term" value="F:phosphoglucosamine mutase activity"/>
    <property type="evidence" value="ECO:0007669"/>
    <property type="project" value="UniProtKB-UniRule"/>
</dbReference>
<dbReference type="InterPro" id="IPR016055">
    <property type="entry name" value="A-D-PHexomutase_a/b/a-I/II/III"/>
</dbReference>
<dbReference type="SUPFAM" id="SSF55957">
    <property type="entry name" value="Phosphoglucomutase, C-terminal domain"/>
    <property type="match status" value="1"/>
</dbReference>
<dbReference type="Pfam" id="PF00408">
    <property type="entry name" value="PGM_PMM_IV"/>
    <property type="match status" value="1"/>
</dbReference>
<dbReference type="FunFam" id="3.30.310.50:FF:000001">
    <property type="entry name" value="Phosphoglucosamine mutase"/>
    <property type="match status" value="1"/>
</dbReference>
<keyword evidence="4 6" id="KW-0460">Magnesium</keyword>
<feature type="domain" description="Alpha-D-phosphohexomutase alpha/beta/alpha" evidence="11">
    <location>
        <begin position="161"/>
        <end position="258"/>
    </location>
</feature>
<dbReference type="PANTHER" id="PTHR42946">
    <property type="entry name" value="PHOSPHOHEXOSE MUTASE"/>
    <property type="match status" value="1"/>
</dbReference>
<keyword evidence="5 6" id="KW-0413">Isomerase</keyword>
<dbReference type="GO" id="GO:0009252">
    <property type="term" value="P:peptidoglycan biosynthetic process"/>
    <property type="evidence" value="ECO:0007669"/>
    <property type="project" value="TreeGrafter"/>
</dbReference>
<dbReference type="NCBIfam" id="NF008139">
    <property type="entry name" value="PRK10887.1"/>
    <property type="match status" value="1"/>
</dbReference>
<dbReference type="EC" id="5.4.2.10" evidence="6 8"/>
<dbReference type="EMBL" id="OVTA01000009">
    <property type="protein sequence ID" value="SPR97413.1"/>
    <property type="molecule type" value="Genomic_DNA"/>
</dbReference>
<evidence type="ECO:0000256" key="4">
    <source>
        <dbReference type="ARBA" id="ARBA00022842"/>
    </source>
</evidence>
<evidence type="ECO:0000256" key="2">
    <source>
        <dbReference type="ARBA" id="ARBA00022553"/>
    </source>
</evidence>
<dbReference type="Pfam" id="PF02879">
    <property type="entry name" value="PGM_PMM_II"/>
    <property type="match status" value="1"/>
</dbReference>
<dbReference type="InterPro" id="IPR005844">
    <property type="entry name" value="A-D-PHexomutase_a/b/a-I"/>
</dbReference>
<comment type="cofactor">
    <cofactor evidence="6">
        <name>Mg(2+)</name>
        <dbReference type="ChEBI" id="CHEBI:18420"/>
    </cofactor>
    <text evidence="6">Binds 1 Mg(2+) ion per subunit.</text>
</comment>
<comment type="PTM">
    <text evidence="6">Activated by phosphorylation.</text>
</comment>
<dbReference type="InterPro" id="IPR005841">
    <property type="entry name" value="Alpha-D-phosphohexomutase_SF"/>
</dbReference>
<dbReference type="InterPro" id="IPR050060">
    <property type="entry name" value="Phosphoglucosamine_mutase"/>
</dbReference>
<evidence type="ECO:0000256" key="1">
    <source>
        <dbReference type="ARBA" id="ARBA00010231"/>
    </source>
</evidence>
<evidence type="ECO:0000256" key="6">
    <source>
        <dbReference type="HAMAP-Rule" id="MF_01554"/>
    </source>
</evidence>
<organism evidence="13 14">
    <name type="scientific">Cupriavidus taiwanensis</name>
    <dbReference type="NCBI Taxonomy" id="164546"/>
    <lineage>
        <taxon>Bacteria</taxon>
        <taxon>Pseudomonadati</taxon>
        <taxon>Pseudomonadota</taxon>
        <taxon>Betaproteobacteria</taxon>
        <taxon>Burkholderiales</taxon>
        <taxon>Burkholderiaceae</taxon>
        <taxon>Cupriavidus</taxon>
    </lineage>
</organism>
<dbReference type="GO" id="GO:0004615">
    <property type="term" value="F:phosphomannomutase activity"/>
    <property type="evidence" value="ECO:0007669"/>
    <property type="project" value="TreeGrafter"/>
</dbReference>
<keyword evidence="2 6" id="KW-0597">Phosphoprotein</keyword>
<feature type="binding site" evidence="6">
    <location>
        <position position="247"/>
    </location>
    <ligand>
        <name>Mg(2+)</name>
        <dbReference type="ChEBI" id="CHEBI:18420"/>
    </ligand>
</feature>
<dbReference type="InterPro" id="IPR016066">
    <property type="entry name" value="A-D-PHexomutase_CS"/>
</dbReference>
<dbReference type="GO" id="GO:0005829">
    <property type="term" value="C:cytosol"/>
    <property type="evidence" value="ECO:0007669"/>
    <property type="project" value="TreeGrafter"/>
</dbReference>
<dbReference type="PROSITE" id="PS00710">
    <property type="entry name" value="PGM_PMM"/>
    <property type="match status" value="1"/>
</dbReference>
<feature type="domain" description="Alpha-D-phosphohexomutase C-terminal" evidence="9">
    <location>
        <begin position="377"/>
        <end position="443"/>
    </location>
</feature>
<keyword evidence="3 6" id="KW-0479">Metal-binding</keyword>
<dbReference type="HAMAP" id="MF_01554_B">
    <property type="entry name" value="GlmM_B"/>
    <property type="match status" value="1"/>
</dbReference>
<dbReference type="Gene3D" id="3.40.120.10">
    <property type="entry name" value="Alpha-D-Glucose-1,6-Bisphosphate, subunit A, domain 3"/>
    <property type="match status" value="3"/>
</dbReference>
<dbReference type="FunFam" id="3.40.120.10:FF:000003">
    <property type="entry name" value="Phosphoglucosamine mutase"/>
    <property type="match status" value="1"/>
</dbReference>
<evidence type="ECO:0000256" key="3">
    <source>
        <dbReference type="ARBA" id="ARBA00022723"/>
    </source>
</evidence>
<evidence type="ECO:0000313" key="14">
    <source>
        <dbReference type="Proteomes" id="UP000256805"/>
    </source>
</evidence>
<dbReference type="Gene3D" id="3.30.310.50">
    <property type="entry name" value="Alpha-D-phosphohexomutase, C-terminal domain"/>
    <property type="match status" value="1"/>
</dbReference>
<reference evidence="13 14" key="1">
    <citation type="submission" date="2018-01" db="EMBL/GenBank/DDBJ databases">
        <authorList>
            <person name="Gaut B.S."/>
            <person name="Morton B.R."/>
            <person name="Clegg M.T."/>
            <person name="Duvall M.R."/>
        </authorList>
    </citation>
    <scope>NUCLEOTIDE SEQUENCE [LARGE SCALE GENOMIC DNA]</scope>
    <source>
        <strain evidence="13">Cupriavidus taiwanensis cmp 52</strain>
    </source>
</reference>
<feature type="binding site" description="via phosphate group" evidence="6">
    <location>
        <position position="106"/>
    </location>
    <ligand>
        <name>Mg(2+)</name>
        <dbReference type="ChEBI" id="CHEBI:18420"/>
    </ligand>
</feature>
<dbReference type="Pfam" id="PF02880">
    <property type="entry name" value="PGM_PMM_III"/>
    <property type="match status" value="1"/>
</dbReference>
<comment type="function">
    <text evidence="6 8">Catalyzes the conversion of glucosamine-6-phosphate to glucosamine-1-phosphate.</text>
</comment>
<feature type="active site" description="Phosphoserine intermediate" evidence="6">
    <location>
        <position position="106"/>
    </location>
</feature>
<dbReference type="InterPro" id="IPR005845">
    <property type="entry name" value="A-D-PHexomutase_a/b/a-II"/>
</dbReference>
<sequence length="447" mass="47401">MTRKYFGTDGVRGKVGDAPITPDFVMRLGHAAGKVLAHGARTGQGKPTVLIGKDTRISGYMLEAALEAGFTSAGVHVLLTGPLPTPGIAYLTRALRLSAGVVISASHNPYYDNGIKFFSASGDKLPDAVEAAIEAALDEPMVCAPSDDLGRARRIDDAAGRYIEFCKSTFPYEQDLHGLKLVVDCAHGAAYHIAPPVFHELGADVVAIGNQPNGRNINAGYGATAPEKLIEAVKANGADLGLAFDGDADRLQVVDAAGRLYNGDELLYLIVRDRQAVGQAVPGAVGTLMTNMAVELALKREGVDFVRAKVGDRYVLEELNKRKWTLGGEGSGHLLCLDRHSTGDGIVSALQVLGALRRSGKTLAQLLDGVKLFPQTLINVRVQKGFDWQTHAGLQAARAAVEPELEGRGRVLIRASGTEPVVRVMVEAEQAEMAERAARKLADALGA</sequence>
<feature type="binding site" evidence="6">
    <location>
        <position position="245"/>
    </location>
    <ligand>
        <name>Mg(2+)</name>
        <dbReference type="ChEBI" id="CHEBI:18420"/>
    </ligand>
</feature>
<dbReference type="Proteomes" id="UP000256805">
    <property type="component" value="Unassembled WGS sequence"/>
</dbReference>
<comment type="catalytic activity">
    <reaction evidence="6 8">
        <text>alpha-D-glucosamine 1-phosphate = D-glucosamine 6-phosphate</text>
        <dbReference type="Rhea" id="RHEA:23424"/>
        <dbReference type="ChEBI" id="CHEBI:58516"/>
        <dbReference type="ChEBI" id="CHEBI:58725"/>
        <dbReference type="EC" id="5.4.2.10"/>
    </reaction>
</comment>
<name>A0A375J0F1_9BURK</name>
<evidence type="ECO:0000256" key="5">
    <source>
        <dbReference type="ARBA" id="ARBA00023235"/>
    </source>
</evidence>
<dbReference type="GO" id="GO:0000287">
    <property type="term" value="F:magnesium ion binding"/>
    <property type="evidence" value="ECO:0007669"/>
    <property type="project" value="UniProtKB-UniRule"/>
</dbReference>
<protein>
    <recommendedName>
        <fullName evidence="6 8">Phosphoglucosamine mutase</fullName>
        <ecNumber evidence="6 8">5.4.2.10</ecNumber>
    </recommendedName>
</protein>
<dbReference type="InterPro" id="IPR005843">
    <property type="entry name" value="A-D-PHexomutase_C"/>
</dbReference>
<gene>
    <name evidence="6 13" type="primary">glmM</name>
    <name evidence="13" type="ORF">CBM2634_A170143</name>
</gene>
<dbReference type="InterPro" id="IPR005846">
    <property type="entry name" value="A-D-PHexomutase_a/b/a-III"/>
</dbReference>
<dbReference type="PRINTS" id="PR00509">
    <property type="entry name" value="PGMPMM"/>
</dbReference>
<proteinExistence type="inferred from homology"/>
<dbReference type="CDD" id="cd05802">
    <property type="entry name" value="GlmM"/>
    <property type="match status" value="1"/>
</dbReference>
<comment type="similarity">
    <text evidence="1 6 7">Belongs to the phosphohexose mutase family.</text>
</comment>
<dbReference type="GO" id="GO:0005975">
    <property type="term" value="P:carbohydrate metabolic process"/>
    <property type="evidence" value="ECO:0007669"/>
    <property type="project" value="InterPro"/>
</dbReference>
<dbReference type="InterPro" id="IPR036900">
    <property type="entry name" value="A-D-PHexomutase_C_sf"/>
</dbReference>
<dbReference type="AlphaFoldDB" id="A0A375J0F1"/>
<evidence type="ECO:0000259" key="12">
    <source>
        <dbReference type="Pfam" id="PF02880"/>
    </source>
</evidence>
<dbReference type="NCBIfam" id="TIGR01455">
    <property type="entry name" value="glmM"/>
    <property type="match status" value="1"/>
</dbReference>
<dbReference type="FunFam" id="3.40.120.10:FF:000001">
    <property type="entry name" value="Phosphoglucosamine mutase"/>
    <property type="match status" value="1"/>
</dbReference>
<dbReference type="PANTHER" id="PTHR42946:SF1">
    <property type="entry name" value="PHOSPHOGLUCOMUTASE (ALPHA-D-GLUCOSE-1,6-BISPHOSPHATE-DEPENDENT)"/>
    <property type="match status" value="1"/>
</dbReference>
<accession>A0A375J0F1</accession>
<evidence type="ECO:0000256" key="7">
    <source>
        <dbReference type="RuleBase" id="RU004326"/>
    </source>
</evidence>
<feature type="modified residue" description="Phosphoserine" evidence="6">
    <location>
        <position position="106"/>
    </location>
</feature>
<dbReference type="Pfam" id="PF02878">
    <property type="entry name" value="PGM_PMM_I"/>
    <property type="match status" value="1"/>
</dbReference>